<comment type="caution">
    <text evidence="1">The sequence shown here is derived from an EMBL/GenBank/DDBJ whole genome shotgun (WGS) entry which is preliminary data.</text>
</comment>
<keyword evidence="2" id="KW-1185">Reference proteome</keyword>
<dbReference type="Proteomes" id="UP000830395">
    <property type="component" value="Chromosome 14"/>
</dbReference>
<proteinExistence type="predicted"/>
<sequence length="595" mass="66665">MCRRKEEFCRLNRLRASGVHLDPSHCLQSRHPTRTRASNTMRYTTEPGDATDVPQKFTFNPKEGIDNPALMISDDPEPDLCPRLCLLKREEGQGFGFYLRKESGCRGHVVQQVAPWSAAERSGLRDGDRILEVNEEFVDNQEYSKVVMKVQASGLQLCLLVLSAAEYETAVCEGIDLMALTRAHRGEGCACPRLCHISREPGIGLGLRIIPTEGKRGKYYLSPVSEGPAERAGVQPGDHLLSFNGVMVSKLTHSALMKMFKKCGEYVTILVIDSRSEESYMRRRLPILPAFASTHNLPHRPKTLHLTQGQQGYGFLLRQEKLTTGHIAHLLREVDPCSPAEAAGMEDGDLLLAVNGEQVENLEHEDIVSRIRQSGQQVTLTTISIQGRDYYTQLGLSPLMFYEEYIPQRERFPTNTLPSHNLQRPRLCTLHREDTGFGFKLACSQDECRVYVGQVEAGRAADRAGLREGDVIVEVNGQNVEHEHFEEVVTLIKKGGTSLMLLVVDKDGFEKLRTSGVPITADVSLHSTQVRKRNHVMSPREKTSKTYEQWHSNSEMQGELEYSKTNSKTLNWILYLASARTAKQGDVVSSYGAVE</sequence>
<evidence type="ECO:0000313" key="2">
    <source>
        <dbReference type="Proteomes" id="UP000830395"/>
    </source>
</evidence>
<dbReference type="EMBL" id="CM040988">
    <property type="protein sequence ID" value="MCJ8740029.1"/>
    <property type="molecule type" value="Genomic_DNA"/>
</dbReference>
<accession>A0ACC5YWD5</accession>
<evidence type="ECO:0000313" key="1">
    <source>
        <dbReference type="EMBL" id="MCJ8740029.1"/>
    </source>
</evidence>
<protein>
    <submittedName>
        <fullName evidence="1">Uncharacterized protein</fullName>
    </submittedName>
</protein>
<reference evidence="1" key="1">
    <citation type="submission" date="2020-02" db="EMBL/GenBank/DDBJ databases">
        <title>Genome sequencing of the panga catfish, Pangasius djambal.</title>
        <authorList>
            <person name="Wen M."/>
            <person name="Zahm M."/>
            <person name="Roques C."/>
            <person name="Cabau C."/>
            <person name="Klopp C."/>
            <person name="Donnadieu C."/>
            <person name="Jouanno E."/>
            <person name="Avarre J.-C."/>
            <person name="Campet M."/>
            <person name="Ha T."/>
            <person name="Dugue R."/>
            <person name="Lampietro C."/>
            <person name="Louis A."/>
            <person name="Herpin A."/>
            <person name="Echchiki A."/>
            <person name="Berthelot C."/>
            <person name="Parey E."/>
            <person name="Roest-Crollius H."/>
            <person name="Braasch I."/>
            <person name="Postlethwait J.H."/>
            <person name="Bobe J."/>
            <person name="Montfort J."/>
            <person name="Bouchez O."/>
            <person name="Begum T."/>
            <person name="Schartl M."/>
            <person name="Gustiano R."/>
            <person name="Guiguen Y."/>
        </authorList>
    </citation>
    <scope>NUCLEOTIDE SEQUENCE</scope>
    <source>
        <strain evidence="1">Pdj_M5554</strain>
    </source>
</reference>
<name>A0ACC5YWD5_9TELE</name>
<organism evidence="1 2">
    <name type="scientific">Pangasius djambal</name>
    <dbReference type="NCBI Taxonomy" id="1691987"/>
    <lineage>
        <taxon>Eukaryota</taxon>
        <taxon>Metazoa</taxon>
        <taxon>Chordata</taxon>
        <taxon>Craniata</taxon>
        <taxon>Vertebrata</taxon>
        <taxon>Euteleostomi</taxon>
        <taxon>Actinopterygii</taxon>
        <taxon>Neopterygii</taxon>
        <taxon>Teleostei</taxon>
        <taxon>Ostariophysi</taxon>
        <taxon>Siluriformes</taxon>
        <taxon>Pangasiidae</taxon>
        <taxon>Pangasius</taxon>
    </lineage>
</organism>
<gene>
    <name evidence="1" type="ORF">PDJAM_G00054010</name>
</gene>